<dbReference type="FunFam" id="3.30.200.20:FF:000162">
    <property type="entry name" value="Adenine nucleotide alpha hydrolase-like domain kinase"/>
    <property type="match status" value="1"/>
</dbReference>
<comment type="catalytic activity">
    <reaction evidence="18">
        <text>L-seryl-[protein] + ATP = O-phospho-L-seryl-[protein] + ADP + H(+)</text>
        <dbReference type="Rhea" id="RHEA:17989"/>
        <dbReference type="Rhea" id="RHEA-COMP:9863"/>
        <dbReference type="Rhea" id="RHEA-COMP:11604"/>
        <dbReference type="ChEBI" id="CHEBI:15378"/>
        <dbReference type="ChEBI" id="CHEBI:29999"/>
        <dbReference type="ChEBI" id="CHEBI:30616"/>
        <dbReference type="ChEBI" id="CHEBI:83421"/>
        <dbReference type="ChEBI" id="CHEBI:456216"/>
        <dbReference type="EC" id="2.7.11.1"/>
    </reaction>
</comment>
<keyword evidence="10 19" id="KW-0547">Nucleotide-binding</keyword>
<name>A0AAP0H997_9ASTR</name>
<evidence type="ECO:0000313" key="24">
    <source>
        <dbReference type="Proteomes" id="UP001408789"/>
    </source>
</evidence>
<keyword evidence="14 20" id="KW-0472">Membrane</keyword>
<dbReference type="FunFam" id="1.10.510.10:FF:000044">
    <property type="entry name" value="Putative LRR receptor-like serine/threonine-protein kinase"/>
    <property type="match status" value="1"/>
</dbReference>
<dbReference type="InterPro" id="IPR001611">
    <property type="entry name" value="Leu-rich_rpt"/>
</dbReference>
<dbReference type="InterPro" id="IPR017441">
    <property type="entry name" value="Protein_kinase_ATP_BS"/>
</dbReference>
<evidence type="ECO:0000256" key="8">
    <source>
        <dbReference type="ARBA" id="ARBA00022729"/>
    </source>
</evidence>
<dbReference type="SUPFAM" id="SSF52047">
    <property type="entry name" value="RNI-like"/>
    <property type="match status" value="1"/>
</dbReference>
<keyword evidence="8 21" id="KW-0732">Signal</keyword>
<evidence type="ECO:0000256" key="10">
    <source>
        <dbReference type="ARBA" id="ARBA00022741"/>
    </source>
</evidence>
<keyword evidence="5" id="KW-0433">Leucine-rich repeat</keyword>
<dbReference type="Gene3D" id="1.10.510.10">
    <property type="entry name" value="Transferase(Phosphotransferase) domain 1"/>
    <property type="match status" value="1"/>
</dbReference>
<evidence type="ECO:0000256" key="5">
    <source>
        <dbReference type="ARBA" id="ARBA00022614"/>
    </source>
</evidence>
<evidence type="ECO:0000256" key="2">
    <source>
        <dbReference type="ARBA" id="ARBA00012513"/>
    </source>
</evidence>
<dbReference type="SMART" id="SM00220">
    <property type="entry name" value="S_TKc"/>
    <property type="match status" value="1"/>
</dbReference>
<dbReference type="PROSITE" id="PS00107">
    <property type="entry name" value="PROTEIN_KINASE_ATP"/>
    <property type="match status" value="1"/>
</dbReference>
<keyword evidence="9" id="KW-0677">Repeat</keyword>
<dbReference type="InterPro" id="IPR021720">
    <property type="entry name" value="Malectin_dom"/>
</dbReference>
<evidence type="ECO:0000256" key="16">
    <source>
        <dbReference type="ARBA" id="ARBA00023180"/>
    </source>
</evidence>
<keyword evidence="11" id="KW-0418">Kinase</keyword>
<dbReference type="Gene3D" id="2.60.120.430">
    <property type="entry name" value="Galactose-binding lectin"/>
    <property type="match status" value="1"/>
</dbReference>
<dbReference type="SUPFAM" id="SSF56112">
    <property type="entry name" value="Protein kinase-like (PK-like)"/>
    <property type="match status" value="1"/>
</dbReference>
<evidence type="ECO:0000256" key="17">
    <source>
        <dbReference type="ARBA" id="ARBA00047899"/>
    </source>
</evidence>
<dbReference type="GO" id="GO:0004674">
    <property type="term" value="F:protein serine/threonine kinase activity"/>
    <property type="evidence" value="ECO:0007669"/>
    <property type="project" value="UniProtKB-KW"/>
</dbReference>
<evidence type="ECO:0000313" key="23">
    <source>
        <dbReference type="EMBL" id="KAK9074430.1"/>
    </source>
</evidence>
<dbReference type="PANTHER" id="PTHR48006">
    <property type="entry name" value="LEUCINE-RICH REPEAT-CONTAINING PROTEIN DDB_G0281931-RELATED"/>
    <property type="match status" value="1"/>
</dbReference>
<evidence type="ECO:0000256" key="3">
    <source>
        <dbReference type="ARBA" id="ARBA00022527"/>
    </source>
</evidence>
<dbReference type="Pfam" id="PF07714">
    <property type="entry name" value="PK_Tyr_Ser-Thr"/>
    <property type="match status" value="1"/>
</dbReference>
<dbReference type="FunFam" id="3.80.10.10:FF:000095">
    <property type="entry name" value="LRR receptor-like serine/threonine-protein kinase GSO1"/>
    <property type="match status" value="1"/>
</dbReference>
<keyword evidence="3" id="KW-0723">Serine/threonine-protein kinase</keyword>
<evidence type="ECO:0000256" key="7">
    <source>
        <dbReference type="ARBA" id="ARBA00022692"/>
    </source>
</evidence>
<evidence type="ECO:0000256" key="6">
    <source>
        <dbReference type="ARBA" id="ARBA00022679"/>
    </source>
</evidence>
<organism evidence="23 24">
    <name type="scientific">Deinandra increscens subsp. villosa</name>
    <dbReference type="NCBI Taxonomy" id="3103831"/>
    <lineage>
        <taxon>Eukaryota</taxon>
        <taxon>Viridiplantae</taxon>
        <taxon>Streptophyta</taxon>
        <taxon>Embryophyta</taxon>
        <taxon>Tracheophyta</taxon>
        <taxon>Spermatophyta</taxon>
        <taxon>Magnoliopsida</taxon>
        <taxon>eudicotyledons</taxon>
        <taxon>Gunneridae</taxon>
        <taxon>Pentapetalae</taxon>
        <taxon>asterids</taxon>
        <taxon>campanulids</taxon>
        <taxon>Asterales</taxon>
        <taxon>Asteraceae</taxon>
        <taxon>Asteroideae</taxon>
        <taxon>Heliantheae alliance</taxon>
        <taxon>Madieae</taxon>
        <taxon>Madiinae</taxon>
        <taxon>Deinandra</taxon>
    </lineage>
</organism>
<protein>
    <recommendedName>
        <fullName evidence="2">non-specific serine/threonine protein kinase</fullName>
        <ecNumber evidence="2">2.7.11.1</ecNumber>
    </recommendedName>
</protein>
<sequence length="1178" mass="132325">MKKKLFFFAFFLILYLNFAFTQLTKLDQQELNVLKGIWQKLGLAGRREWNYDKDPCGREWDLSPYVGCDCTYNSNTTCRVTTISIIMENLSTSLPLEFTKLRYIQILSLNSNYLSGTIPPQWATMRLSMLTLNGNRLSGPFPTTLARITTLVDLYATSYFFIVIIIIREVHLRTITLLIFDYELRYLFRRNIEANHFSGSIPEEIGNLTNLMRLAMSSNDFTGPLPPTLAKLTNLIDLRISGNNFTGKIPDYISRWTRIESLILRNCLIHGSIPNFVGNLRYLESLNLNSNYLSGTIPSEWATMRLNTLSLSGNRLSGPFPTTIVRITTLVELNIEANHFSGSIPEEIGNLTNLMKLAMSSNDFTGPLPPTLAKLTNLIDLRISGNNFTGKMPDYISRWTQIESLHMLGCSFEGPIPSSISTLTELIDIRISDLKGGASTFPLLEQMTKLEVLILRNCLIHGSIPNFVGNLRNLESLDLSFNNLTGEIPSSFSQLNNAEYIILTENNLTGRLPEWVLPSNKHVSQLNGKSFVMYVLCRNNMPSCLRKDFPCTNLGALIHSLHINCGGEEVIINNTILYEADLKREGAASYYNDGNWAFSSTGNFLNDGHDAGAYILSNTSIMHNISTFEAKLYTRARTAAISLTYYGLCLMNGNYTVKLHFAEIVFTAENPYLSLGMRVFDVYVQGKLELKDFDIVKETRGTGGAVIKHFTVNVKNHTLKIQLYWAGKGITLFRYGRNYGPIISAISVDPDFKLPKKTEVGLIVGTFCGGLFIVLLIIILWRKGYLMRWAIAGGVLRATDLQTGTTFTLRQIKVATKNFAPSNKLGEGGFGAVYKGRLSDRTIIAVKQLSSQSTQGTQEFVTEIGTLSTLQHPNLVRLYGCCTEENHMSLIYEYMENNCLSHVLLGKNEVSKAKLTWPVRFEICKGIARGLAYLHEESPLRIIHRDIKASNVLLDGKFNAKISDFGLARLYDTDHSHITTRVAGTVGYLAPEYAMRGTLSPKADVYSFGIVLLEIITGKSNNYRPPSADESYYLIDWAFLMHKQRTLLELVDPDLGFEYQSQEALTTIQVALLCLDESSKLRPTMSQVVDTLEGRTTIQDMLKIRRAIKRQKSLKTQFLQDNSEICPTSVEEPTDSLDNSEICPTSVEEPTELSFVTEIPTPFSPAYIVKDWKVSSQF</sequence>
<evidence type="ECO:0000256" key="4">
    <source>
        <dbReference type="ARBA" id="ARBA00022553"/>
    </source>
</evidence>
<dbReference type="SUPFAM" id="SSF52058">
    <property type="entry name" value="L domain-like"/>
    <property type="match status" value="1"/>
</dbReference>
<dbReference type="PROSITE" id="PS51450">
    <property type="entry name" value="LRR"/>
    <property type="match status" value="1"/>
</dbReference>
<comment type="caution">
    <text evidence="23">The sequence shown here is derived from an EMBL/GenBank/DDBJ whole genome shotgun (WGS) entry which is preliminary data.</text>
</comment>
<evidence type="ECO:0000259" key="22">
    <source>
        <dbReference type="PROSITE" id="PS50011"/>
    </source>
</evidence>
<dbReference type="AlphaFoldDB" id="A0AAP0H997"/>
<evidence type="ECO:0000256" key="15">
    <source>
        <dbReference type="ARBA" id="ARBA00023170"/>
    </source>
</evidence>
<dbReference type="PROSITE" id="PS50011">
    <property type="entry name" value="PROTEIN_KINASE_DOM"/>
    <property type="match status" value="1"/>
</dbReference>
<keyword evidence="12 19" id="KW-0067">ATP-binding</keyword>
<accession>A0AAP0H997</accession>
<feature type="signal peptide" evidence="21">
    <location>
        <begin position="1"/>
        <end position="21"/>
    </location>
</feature>
<dbReference type="CDD" id="cd14066">
    <property type="entry name" value="STKc_IRAK"/>
    <property type="match status" value="1"/>
</dbReference>
<dbReference type="InterPro" id="IPR011009">
    <property type="entry name" value="Kinase-like_dom_sf"/>
</dbReference>
<keyword evidence="16" id="KW-0325">Glycoprotein</keyword>
<dbReference type="InterPro" id="IPR001245">
    <property type="entry name" value="Ser-Thr/Tyr_kinase_cat_dom"/>
</dbReference>
<evidence type="ECO:0000256" key="13">
    <source>
        <dbReference type="ARBA" id="ARBA00022989"/>
    </source>
</evidence>
<dbReference type="GO" id="GO:0016020">
    <property type="term" value="C:membrane"/>
    <property type="evidence" value="ECO:0007669"/>
    <property type="project" value="UniProtKB-SubCell"/>
</dbReference>
<dbReference type="Gene3D" id="3.30.200.20">
    <property type="entry name" value="Phosphorylase Kinase, domain 1"/>
    <property type="match status" value="1"/>
</dbReference>
<keyword evidence="13 20" id="KW-1133">Transmembrane helix</keyword>
<dbReference type="FunFam" id="3.80.10.10:FF:000383">
    <property type="entry name" value="Leucine-rich repeat receptor protein kinase EMS1"/>
    <property type="match status" value="1"/>
</dbReference>
<dbReference type="Pfam" id="PF00560">
    <property type="entry name" value="LRR_1"/>
    <property type="match status" value="5"/>
</dbReference>
<dbReference type="Proteomes" id="UP001408789">
    <property type="component" value="Unassembled WGS sequence"/>
</dbReference>
<dbReference type="PANTHER" id="PTHR48006:SF68">
    <property type="entry name" value="PROTEIN KINASE DOMAIN-CONTAINING PROTEIN"/>
    <property type="match status" value="1"/>
</dbReference>
<comment type="catalytic activity">
    <reaction evidence="17">
        <text>L-threonyl-[protein] + ATP = O-phospho-L-threonyl-[protein] + ADP + H(+)</text>
        <dbReference type="Rhea" id="RHEA:46608"/>
        <dbReference type="Rhea" id="RHEA-COMP:11060"/>
        <dbReference type="Rhea" id="RHEA-COMP:11605"/>
        <dbReference type="ChEBI" id="CHEBI:15378"/>
        <dbReference type="ChEBI" id="CHEBI:30013"/>
        <dbReference type="ChEBI" id="CHEBI:30616"/>
        <dbReference type="ChEBI" id="CHEBI:61977"/>
        <dbReference type="ChEBI" id="CHEBI:456216"/>
        <dbReference type="EC" id="2.7.11.1"/>
    </reaction>
</comment>
<evidence type="ECO:0000256" key="21">
    <source>
        <dbReference type="SAM" id="SignalP"/>
    </source>
</evidence>
<evidence type="ECO:0000256" key="12">
    <source>
        <dbReference type="ARBA" id="ARBA00022840"/>
    </source>
</evidence>
<dbReference type="InterPro" id="IPR032675">
    <property type="entry name" value="LRR_dom_sf"/>
</dbReference>
<keyword evidence="24" id="KW-1185">Reference proteome</keyword>
<dbReference type="InterPro" id="IPR000719">
    <property type="entry name" value="Prot_kinase_dom"/>
</dbReference>
<reference evidence="23 24" key="1">
    <citation type="submission" date="2024-04" db="EMBL/GenBank/DDBJ databases">
        <title>The reference genome of an endangered Asteraceae, Deinandra increscens subsp. villosa, native to the Central Coast of California.</title>
        <authorList>
            <person name="Guilliams M."/>
            <person name="Hasenstab-Lehman K."/>
            <person name="Meyer R."/>
            <person name="Mcevoy S."/>
        </authorList>
    </citation>
    <scope>NUCLEOTIDE SEQUENCE [LARGE SCALE GENOMIC DNA]</scope>
    <source>
        <tissue evidence="23">Leaf</tissue>
    </source>
</reference>
<feature type="chain" id="PRO_5042992364" description="non-specific serine/threonine protein kinase" evidence="21">
    <location>
        <begin position="22"/>
        <end position="1178"/>
    </location>
</feature>
<keyword evidence="7 20" id="KW-0812">Transmembrane</keyword>
<dbReference type="InterPro" id="IPR051824">
    <property type="entry name" value="LRR_Rcpt-Like_S/T_Kinase"/>
</dbReference>
<dbReference type="PROSITE" id="PS00108">
    <property type="entry name" value="PROTEIN_KINASE_ST"/>
    <property type="match status" value="1"/>
</dbReference>
<keyword evidence="4" id="KW-0597">Phosphoprotein</keyword>
<keyword evidence="15" id="KW-0675">Receptor</keyword>
<gene>
    <name evidence="23" type="ORF">SSX86_007028</name>
</gene>
<evidence type="ECO:0000256" key="11">
    <source>
        <dbReference type="ARBA" id="ARBA00022777"/>
    </source>
</evidence>
<proteinExistence type="predicted"/>
<feature type="domain" description="Protein kinase" evidence="22">
    <location>
        <begin position="819"/>
        <end position="1098"/>
    </location>
</feature>
<evidence type="ECO:0000256" key="19">
    <source>
        <dbReference type="PROSITE-ProRule" id="PRU10141"/>
    </source>
</evidence>
<dbReference type="InterPro" id="IPR008271">
    <property type="entry name" value="Ser/Thr_kinase_AS"/>
</dbReference>
<dbReference type="Gene3D" id="3.80.10.10">
    <property type="entry name" value="Ribonuclease Inhibitor"/>
    <property type="match status" value="3"/>
</dbReference>
<evidence type="ECO:0000256" key="20">
    <source>
        <dbReference type="SAM" id="Phobius"/>
    </source>
</evidence>
<keyword evidence="6" id="KW-0808">Transferase</keyword>
<feature type="transmembrane region" description="Helical" evidence="20">
    <location>
        <begin position="760"/>
        <end position="781"/>
    </location>
</feature>
<dbReference type="Pfam" id="PF11721">
    <property type="entry name" value="Malectin"/>
    <property type="match status" value="1"/>
</dbReference>
<evidence type="ECO:0000256" key="1">
    <source>
        <dbReference type="ARBA" id="ARBA00004479"/>
    </source>
</evidence>
<evidence type="ECO:0000256" key="9">
    <source>
        <dbReference type="ARBA" id="ARBA00022737"/>
    </source>
</evidence>
<dbReference type="GO" id="GO:0005524">
    <property type="term" value="F:ATP binding"/>
    <property type="evidence" value="ECO:0007669"/>
    <property type="project" value="UniProtKB-UniRule"/>
</dbReference>
<dbReference type="EMBL" id="JBCNJP010000008">
    <property type="protein sequence ID" value="KAK9074430.1"/>
    <property type="molecule type" value="Genomic_DNA"/>
</dbReference>
<evidence type="ECO:0000256" key="14">
    <source>
        <dbReference type="ARBA" id="ARBA00023136"/>
    </source>
</evidence>
<dbReference type="EC" id="2.7.11.1" evidence="2"/>
<feature type="binding site" evidence="19">
    <location>
        <position position="847"/>
    </location>
    <ligand>
        <name>ATP</name>
        <dbReference type="ChEBI" id="CHEBI:30616"/>
    </ligand>
</feature>
<comment type="subcellular location">
    <subcellularLocation>
        <location evidence="1">Membrane</location>
        <topology evidence="1">Single-pass type I membrane protein</topology>
    </subcellularLocation>
</comment>
<evidence type="ECO:0000256" key="18">
    <source>
        <dbReference type="ARBA" id="ARBA00048679"/>
    </source>
</evidence>
<dbReference type="FunFam" id="2.60.120.430:FF:000004">
    <property type="entry name" value="Putative leucine-rich repeat receptor-like serine/threonine-protein kinase"/>
    <property type="match status" value="1"/>
</dbReference>